<evidence type="ECO:0000313" key="6">
    <source>
        <dbReference type="EMBL" id="AHJ11503.1"/>
    </source>
</evidence>
<dbReference type="InterPro" id="IPR001453">
    <property type="entry name" value="MoaB/Mog_dom"/>
</dbReference>
<dbReference type="Gene3D" id="3.40.980.10">
    <property type="entry name" value="MoaB/Mog-like domain"/>
    <property type="match status" value="1"/>
</dbReference>
<evidence type="ECO:0000259" key="5">
    <source>
        <dbReference type="SMART" id="SM00852"/>
    </source>
</evidence>
<sequence length="384" mass="42225">MPISYQEALQIIQTQIQPLHVNQTLPLLKAINRISSSDVYAKFALPKHPMSLKEGYGIAFEPTTLTYTLLNPPYPTPIPLGYGVRLSTGESIPEGADTIIAEEDVLVDHDECIKIPLHVSQSQHIKKEGEDISKGELLLKKYERISAQKITALSSQGINTVKAVQRPTVSILSIGSQLATGEIHNSNAMSLAARVIELGGKVGEIVIGEEDDAKILKALQELVGKADCVITTGALSRHDAMRHLLETKTLLPLFHQVRITPAKPSALTLFENTPILHLPGLPLGCMLGFEMLGVPLLRHLQHRHCIIPDFITCINQKRITCKDNSMSAIPGYSDGRHFVCAPYYEAGRLNILSQCNGYTLSEGKESIEEGEEIPFFYFTHPPVS</sequence>
<keyword evidence="4" id="KW-0479">Metal-binding</keyword>
<dbReference type="InterPro" id="IPR038987">
    <property type="entry name" value="MoeA-like"/>
</dbReference>
<dbReference type="GO" id="GO:0006777">
    <property type="term" value="P:Mo-molybdopterin cofactor biosynthetic process"/>
    <property type="evidence" value="ECO:0007669"/>
    <property type="project" value="UniProtKB-UniRule"/>
</dbReference>
<organism evidence="6 7">
    <name type="scientific">Sulfurospirillum multivorans (strain DM 12446 / JCM 15788 / NBRC 109480)</name>
    <dbReference type="NCBI Taxonomy" id="1150621"/>
    <lineage>
        <taxon>Bacteria</taxon>
        <taxon>Pseudomonadati</taxon>
        <taxon>Campylobacterota</taxon>
        <taxon>Epsilonproteobacteria</taxon>
        <taxon>Campylobacterales</taxon>
        <taxon>Sulfurospirillaceae</taxon>
        <taxon>Sulfurospirillum</taxon>
    </lineage>
</organism>
<dbReference type="SMART" id="SM00852">
    <property type="entry name" value="MoCF_biosynth"/>
    <property type="match status" value="1"/>
</dbReference>
<dbReference type="CDD" id="cd00887">
    <property type="entry name" value="MoeA"/>
    <property type="match status" value="1"/>
</dbReference>
<evidence type="ECO:0000256" key="2">
    <source>
        <dbReference type="ARBA" id="ARBA00010763"/>
    </source>
</evidence>
<dbReference type="Pfam" id="PF03453">
    <property type="entry name" value="MoeA_N"/>
    <property type="match status" value="1"/>
</dbReference>
<keyword evidence="4" id="KW-0460">Magnesium</keyword>
<dbReference type="Pfam" id="PF00994">
    <property type="entry name" value="MoCF_biosynth"/>
    <property type="match status" value="1"/>
</dbReference>
<dbReference type="Gene3D" id="3.90.105.10">
    <property type="entry name" value="Molybdopterin biosynthesis moea protein, domain 2"/>
    <property type="match status" value="1"/>
</dbReference>
<reference evidence="6 7" key="1">
    <citation type="journal article" date="2014" name="Environ. Microbiol.">
        <title>Insights into organohalide respiration and the versatile catabolism of Sulfurospirillum multivorans gained from comparative genomics and physiological studies.</title>
        <authorList>
            <person name="Goris T."/>
            <person name="Schubert T."/>
            <person name="Gadkari J."/>
            <person name="Wubet T."/>
            <person name="Tarkka M."/>
            <person name="Buscot F."/>
            <person name="Adrian L."/>
            <person name="Diekert G."/>
        </authorList>
    </citation>
    <scope>NUCLEOTIDE SEQUENCE [LARGE SCALE GENOMIC DNA]</scope>
    <source>
        <strain evidence="7">DM 12446 / JCM 15788 / NBRC 109480</strain>
    </source>
</reference>
<evidence type="ECO:0000313" key="7">
    <source>
        <dbReference type="Proteomes" id="UP000019322"/>
    </source>
</evidence>
<dbReference type="Gene3D" id="2.170.190.11">
    <property type="entry name" value="Molybdopterin biosynthesis moea protein, domain 3"/>
    <property type="match status" value="1"/>
</dbReference>
<keyword evidence="4 6" id="KW-0808">Transferase</keyword>
<gene>
    <name evidence="6" type="primary">moeA1</name>
    <name evidence="6" type="ORF">SMUL_0221</name>
</gene>
<comment type="function">
    <text evidence="1 4">Catalyzes the insertion of molybdate into adenylated molybdopterin with the concomitant release of AMP.</text>
</comment>
<dbReference type="PANTHER" id="PTHR10192:SF5">
    <property type="entry name" value="GEPHYRIN"/>
    <property type="match status" value="1"/>
</dbReference>
<name>A0AA86AL42_SULMK</name>
<dbReference type="SUPFAM" id="SSF63882">
    <property type="entry name" value="MoeA N-terminal region -like"/>
    <property type="match status" value="1"/>
</dbReference>
<keyword evidence="4" id="KW-0500">Molybdenum</keyword>
<evidence type="ECO:0000256" key="1">
    <source>
        <dbReference type="ARBA" id="ARBA00002901"/>
    </source>
</evidence>
<dbReference type="InterPro" id="IPR036135">
    <property type="entry name" value="MoeA_linker/N_sf"/>
</dbReference>
<dbReference type="AlphaFoldDB" id="A0AA86AL42"/>
<dbReference type="InterPro" id="IPR036688">
    <property type="entry name" value="MoeA_C_domain_IV_sf"/>
</dbReference>
<keyword evidence="4" id="KW-0501">Molybdenum cofactor biosynthesis</keyword>
<comment type="similarity">
    <text evidence="2 4">Belongs to the MoeA family.</text>
</comment>
<protein>
    <recommendedName>
        <fullName evidence="4">Molybdopterin molybdenumtransferase</fullName>
        <ecNumber evidence="4">2.10.1.1</ecNumber>
    </recommendedName>
</protein>
<comment type="cofactor">
    <cofactor evidence="4">
        <name>Mg(2+)</name>
        <dbReference type="ChEBI" id="CHEBI:18420"/>
    </cofactor>
</comment>
<dbReference type="Proteomes" id="UP000019322">
    <property type="component" value="Chromosome"/>
</dbReference>
<accession>A0AA86AL42</accession>
<evidence type="ECO:0000256" key="3">
    <source>
        <dbReference type="ARBA" id="ARBA00047317"/>
    </source>
</evidence>
<feature type="domain" description="MoaB/Mog" evidence="5">
    <location>
        <begin position="170"/>
        <end position="299"/>
    </location>
</feature>
<evidence type="ECO:0000256" key="4">
    <source>
        <dbReference type="RuleBase" id="RU365090"/>
    </source>
</evidence>
<dbReference type="EC" id="2.10.1.1" evidence="4"/>
<dbReference type="GO" id="GO:0061599">
    <property type="term" value="F:molybdopterin molybdotransferase activity"/>
    <property type="evidence" value="ECO:0007669"/>
    <property type="project" value="UniProtKB-UniRule"/>
</dbReference>
<dbReference type="RefSeq" id="WP_025343424.1">
    <property type="nucleotide sequence ID" value="NZ_CP007201.1"/>
</dbReference>
<dbReference type="EMBL" id="CP007201">
    <property type="protein sequence ID" value="AHJ11503.1"/>
    <property type="molecule type" value="Genomic_DNA"/>
</dbReference>
<dbReference type="SUPFAM" id="SSF53218">
    <property type="entry name" value="Molybdenum cofactor biosynthesis proteins"/>
    <property type="match status" value="1"/>
</dbReference>
<comment type="catalytic activity">
    <reaction evidence="3">
        <text>adenylyl-molybdopterin + molybdate = Mo-molybdopterin + AMP + H(+)</text>
        <dbReference type="Rhea" id="RHEA:35047"/>
        <dbReference type="ChEBI" id="CHEBI:15378"/>
        <dbReference type="ChEBI" id="CHEBI:36264"/>
        <dbReference type="ChEBI" id="CHEBI:62727"/>
        <dbReference type="ChEBI" id="CHEBI:71302"/>
        <dbReference type="ChEBI" id="CHEBI:456215"/>
        <dbReference type="EC" id="2.10.1.1"/>
    </reaction>
</comment>
<dbReference type="InterPro" id="IPR036425">
    <property type="entry name" value="MoaB/Mog-like_dom_sf"/>
</dbReference>
<dbReference type="InterPro" id="IPR005110">
    <property type="entry name" value="MoeA_linker/N"/>
</dbReference>
<dbReference type="GO" id="GO:0046872">
    <property type="term" value="F:metal ion binding"/>
    <property type="evidence" value="ECO:0007669"/>
    <property type="project" value="UniProtKB-UniRule"/>
</dbReference>
<dbReference type="KEGG" id="smul:SMUL_0221"/>
<proteinExistence type="inferred from homology"/>
<dbReference type="PANTHER" id="PTHR10192">
    <property type="entry name" value="MOLYBDOPTERIN BIOSYNTHESIS PROTEIN"/>
    <property type="match status" value="1"/>
</dbReference>
<dbReference type="Gene3D" id="2.40.340.10">
    <property type="entry name" value="MoeA, C-terminal, domain IV"/>
    <property type="match status" value="1"/>
</dbReference>
<comment type="pathway">
    <text evidence="4">Cofactor biosynthesis; molybdopterin biosynthesis.</text>
</comment>
<dbReference type="GO" id="GO:0005829">
    <property type="term" value="C:cytosol"/>
    <property type="evidence" value="ECO:0007669"/>
    <property type="project" value="TreeGrafter"/>
</dbReference>